<keyword evidence="2" id="KW-1185">Reference proteome</keyword>
<dbReference type="Proteomes" id="UP001434883">
    <property type="component" value="Unassembled WGS sequence"/>
</dbReference>
<gene>
    <name evidence="1" type="ORF">XENOCAPTIV_001910</name>
</gene>
<reference evidence="1 2" key="1">
    <citation type="submission" date="2021-06" db="EMBL/GenBank/DDBJ databases">
        <authorList>
            <person name="Palmer J.M."/>
        </authorList>
    </citation>
    <scope>NUCLEOTIDE SEQUENCE [LARGE SCALE GENOMIC DNA]</scope>
    <source>
        <strain evidence="1 2">XC_2019</strain>
        <tissue evidence="1">Muscle</tissue>
    </source>
</reference>
<proteinExistence type="predicted"/>
<dbReference type="Gene3D" id="1.20.910.10">
    <property type="entry name" value="Heme oxygenase-like"/>
    <property type="match status" value="1"/>
</dbReference>
<name>A0ABV0R7L4_9TELE</name>
<protein>
    <submittedName>
        <fullName evidence="1">Uncharacterized protein</fullName>
    </submittedName>
</protein>
<dbReference type="SUPFAM" id="SSF48613">
    <property type="entry name" value="Heme oxygenase-like"/>
    <property type="match status" value="1"/>
</dbReference>
<dbReference type="InterPro" id="IPR016084">
    <property type="entry name" value="Haem_Oase-like_multi-hlx"/>
</dbReference>
<sequence>MWATSRKDPNDFYETVWLENQDLAEETLKLPFLQHMQLGDLQADSYTIFMIQDIYYLAKVTDMLKKISEKVLNDDLKKFMEGRYESYNRFKIQMLEDFHLNANAERAQLLQSFSATLNIPVPRKHLHPPQMSLFVAVRVTTRSPRTPLRDPS</sequence>
<organism evidence="1 2">
    <name type="scientific">Xenoophorus captivus</name>
    <dbReference type="NCBI Taxonomy" id="1517983"/>
    <lineage>
        <taxon>Eukaryota</taxon>
        <taxon>Metazoa</taxon>
        <taxon>Chordata</taxon>
        <taxon>Craniata</taxon>
        <taxon>Vertebrata</taxon>
        <taxon>Euteleostomi</taxon>
        <taxon>Actinopterygii</taxon>
        <taxon>Neopterygii</taxon>
        <taxon>Teleostei</taxon>
        <taxon>Neoteleostei</taxon>
        <taxon>Acanthomorphata</taxon>
        <taxon>Ovalentaria</taxon>
        <taxon>Atherinomorphae</taxon>
        <taxon>Cyprinodontiformes</taxon>
        <taxon>Goodeidae</taxon>
        <taxon>Xenoophorus</taxon>
    </lineage>
</organism>
<comment type="caution">
    <text evidence="1">The sequence shown here is derived from an EMBL/GenBank/DDBJ whole genome shotgun (WGS) entry which is preliminary data.</text>
</comment>
<evidence type="ECO:0000313" key="2">
    <source>
        <dbReference type="Proteomes" id="UP001434883"/>
    </source>
</evidence>
<evidence type="ECO:0000313" key="1">
    <source>
        <dbReference type="EMBL" id="MEQ2203661.1"/>
    </source>
</evidence>
<dbReference type="EMBL" id="JAHRIN010034795">
    <property type="protein sequence ID" value="MEQ2203661.1"/>
    <property type="molecule type" value="Genomic_DNA"/>
</dbReference>
<accession>A0ABV0R7L4</accession>